<protein>
    <recommendedName>
        <fullName evidence="6">Mitochondrial distribution and morphology protein 10</fullName>
    </recommendedName>
    <alternativeName>
        <fullName evidence="6">Mitochondrial inheritance component MDM10</fullName>
    </alternativeName>
</protein>
<comment type="similarity">
    <text evidence="6">Belongs to the MDM10 family.</text>
</comment>
<dbReference type="InterPro" id="IPR023614">
    <property type="entry name" value="Porin_dom_sf"/>
</dbReference>
<evidence type="ECO:0000256" key="5">
    <source>
        <dbReference type="ARBA" id="ARBA00023136"/>
    </source>
</evidence>
<dbReference type="Pfam" id="PF12519">
    <property type="entry name" value="MDM10"/>
    <property type="match status" value="2"/>
</dbReference>
<evidence type="ECO:0000256" key="2">
    <source>
        <dbReference type="ARBA" id="ARBA00022692"/>
    </source>
</evidence>
<comment type="domain">
    <text evidence="6">Lacks alpha-helical transmembrane segments, suggesting that it resides in the membrane via beta-sheet conformations similar to those predicted for other outer membrane proteins and porin.</text>
</comment>
<dbReference type="AlphaFoldDB" id="A0A6A6WKJ5"/>
<proteinExistence type="inferred from homology"/>
<evidence type="ECO:0000313" key="8">
    <source>
        <dbReference type="Proteomes" id="UP000799437"/>
    </source>
</evidence>
<comment type="subcellular location">
    <subcellularLocation>
        <location evidence="6">Mitochondrion outer membrane</location>
        <topology evidence="6">Multi-pass membrane protein</topology>
    </subcellularLocation>
    <text evidence="6">The ERMES/MDM complex localizes to a few discrete foci (around 10 per single cell), that represent mitochondria-endoplasmic reticulum junctions. These foci are often found next to mtDNA nucleoids.</text>
</comment>
<keyword evidence="4 6" id="KW-0496">Mitochondrion</keyword>
<dbReference type="PANTHER" id="PTHR28035:SF1">
    <property type="entry name" value="MITOCHONDRIAL DISTRIBUTION AND MORPHOLOGY PROTEIN 10"/>
    <property type="match status" value="1"/>
</dbReference>
<dbReference type="HAMAP" id="MF_03102">
    <property type="entry name" value="Mdm10"/>
    <property type="match status" value="1"/>
</dbReference>
<dbReference type="GO" id="GO:0045040">
    <property type="term" value="P:protein insertion into mitochondrial outer membrane"/>
    <property type="evidence" value="ECO:0007669"/>
    <property type="project" value="UniProtKB-UniRule"/>
</dbReference>
<dbReference type="InterPro" id="IPR027539">
    <property type="entry name" value="Mdm10"/>
</dbReference>
<sequence length="394" mass="44394">MLGFMDYIQRAFYDATHWNIDNSYGSLTATAQNLLDFDTPRGLRLNVSSLASPQMGTSYAVGTVGLVDGSISYLYSSLPLSKSSKSTEIQLEEVIQGYRHLQDLRTPDQSWWWERWQGGRRTDRKNTLMYGRMFLPRGTLEALYLRRISPTRQLRLSCVSDSALNNGGTVLGLVQNDHGKYCTEYLYSTDSGLCGIRGLYNFGPDPRIAAQDQESDDMREPVHGRFSAGAELYYGILNKSGGASLGLRFTTLPQHAGFPYTMTLTLNPLMGNLSSTYAVKAGRNLALCSRFNFNFYSYESDFQLGCELWRRQVPNDADIAWAKNKIRPEWIDGSASPTDDVSGVLKARVDQDWRIGLLWEGRFKEMLFTLGGLIDLKRRERIVGAIGVEFQYSS</sequence>
<organism evidence="7 8">
    <name type="scientific">Pseudovirgaria hyperparasitica</name>
    <dbReference type="NCBI Taxonomy" id="470096"/>
    <lineage>
        <taxon>Eukaryota</taxon>
        <taxon>Fungi</taxon>
        <taxon>Dikarya</taxon>
        <taxon>Ascomycota</taxon>
        <taxon>Pezizomycotina</taxon>
        <taxon>Dothideomycetes</taxon>
        <taxon>Dothideomycetes incertae sedis</taxon>
        <taxon>Acrospermales</taxon>
        <taxon>Acrospermaceae</taxon>
        <taxon>Pseudovirgaria</taxon>
    </lineage>
</organism>
<reference evidence="7" key="1">
    <citation type="journal article" date="2020" name="Stud. Mycol.">
        <title>101 Dothideomycetes genomes: a test case for predicting lifestyles and emergence of pathogens.</title>
        <authorList>
            <person name="Haridas S."/>
            <person name="Albert R."/>
            <person name="Binder M."/>
            <person name="Bloem J."/>
            <person name="Labutti K."/>
            <person name="Salamov A."/>
            <person name="Andreopoulos B."/>
            <person name="Baker S."/>
            <person name="Barry K."/>
            <person name="Bills G."/>
            <person name="Bluhm B."/>
            <person name="Cannon C."/>
            <person name="Castanera R."/>
            <person name="Culley D."/>
            <person name="Daum C."/>
            <person name="Ezra D."/>
            <person name="Gonzalez J."/>
            <person name="Henrissat B."/>
            <person name="Kuo A."/>
            <person name="Liang C."/>
            <person name="Lipzen A."/>
            <person name="Lutzoni F."/>
            <person name="Magnuson J."/>
            <person name="Mondo S."/>
            <person name="Nolan M."/>
            <person name="Ohm R."/>
            <person name="Pangilinan J."/>
            <person name="Park H.-J."/>
            <person name="Ramirez L."/>
            <person name="Alfaro M."/>
            <person name="Sun H."/>
            <person name="Tritt A."/>
            <person name="Yoshinaga Y."/>
            <person name="Zwiers L.-H."/>
            <person name="Turgeon B."/>
            <person name="Goodwin S."/>
            <person name="Spatafora J."/>
            <person name="Crous P."/>
            <person name="Grigoriev I."/>
        </authorList>
    </citation>
    <scope>NUCLEOTIDE SEQUENCE</scope>
    <source>
        <strain evidence="7">CBS 121739</strain>
    </source>
</reference>
<dbReference type="Gene3D" id="2.40.160.10">
    <property type="entry name" value="Porin"/>
    <property type="match status" value="1"/>
</dbReference>
<keyword evidence="5 6" id="KW-0472">Membrane</keyword>
<dbReference type="GO" id="GO:0015914">
    <property type="term" value="P:phospholipid transport"/>
    <property type="evidence" value="ECO:0007669"/>
    <property type="project" value="TreeGrafter"/>
</dbReference>
<keyword evidence="1 6" id="KW-1134">Transmembrane beta strand</keyword>
<evidence type="ECO:0000256" key="3">
    <source>
        <dbReference type="ARBA" id="ARBA00022787"/>
    </source>
</evidence>
<dbReference type="EMBL" id="ML996565">
    <property type="protein sequence ID" value="KAF2762686.1"/>
    <property type="molecule type" value="Genomic_DNA"/>
</dbReference>
<keyword evidence="3 6" id="KW-1000">Mitochondrion outer membrane</keyword>
<dbReference type="GO" id="GO:0051654">
    <property type="term" value="P:establishment of mitochondrion localization"/>
    <property type="evidence" value="ECO:0007669"/>
    <property type="project" value="TreeGrafter"/>
</dbReference>
<dbReference type="GO" id="GO:0070096">
    <property type="term" value="P:mitochondrial outer membrane translocase complex assembly"/>
    <property type="evidence" value="ECO:0007669"/>
    <property type="project" value="UniProtKB-UniRule"/>
</dbReference>
<dbReference type="GO" id="GO:1990456">
    <property type="term" value="P:mitochondrion-endoplasmic reticulum membrane tethering"/>
    <property type="evidence" value="ECO:0007669"/>
    <property type="project" value="UniProtKB-UniRule"/>
</dbReference>
<gene>
    <name evidence="6" type="primary">MDM10</name>
    <name evidence="7" type="ORF">EJ05DRAFT_459447</name>
</gene>
<comment type="subunit">
    <text evidence="6">Component of the ER-mitochondria encounter structure (ERMES) or MDM complex, composed of MMM1, MDM10, MDM12 and MDM34. Associates with the mitochondrial outer membrane sorting assembly machinery SAM(core) complex.</text>
</comment>
<dbReference type="OrthoDB" id="2103793at2759"/>
<dbReference type="Proteomes" id="UP000799437">
    <property type="component" value="Unassembled WGS sequence"/>
</dbReference>
<comment type="function">
    <text evidence="6">Component of the ERMES/MDM complex, which serves as a molecular tether to connect the endoplasmic reticulum and mitochondria. Components of this complex are involved in the control of mitochondrial shape and protein biogenesis and may function in phospholipid exchange. MDM10 is involved in the late assembly steps of the general translocase of the mitochondrial outer membrane (TOM complex). Functions in the TOM40-specific route of the assembly of outer membrane beta-barrel proteins, including the association of TOM40 with the receptor TOM22 and small TOM proteins. Can associate with the SAM(core) complex as well as the MDM12-MMM1 complex, both involved in late steps of the major beta-barrel assembly pathway, that is responsible for biogenesis of all outer membrane beta-barrel proteins. May act as a switch that shuttles between both complexes and channels precursor proteins into the TOM40-specific pathway. Plays a role in mitochondrial morphology and in the inheritance of mitochondria.</text>
</comment>
<evidence type="ECO:0000256" key="4">
    <source>
        <dbReference type="ARBA" id="ARBA00023128"/>
    </source>
</evidence>
<dbReference type="PANTHER" id="PTHR28035">
    <property type="entry name" value="MITOCHONDRIAL DISTRIBUTION AND MORPHOLOGY PROTEIN 10"/>
    <property type="match status" value="1"/>
</dbReference>
<evidence type="ECO:0000313" key="7">
    <source>
        <dbReference type="EMBL" id="KAF2762686.1"/>
    </source>
</evidence>
<accession>A0A6A6WKJ5</accession>
<name>A0A6A6WKJ5_9PEZI</name>
<dbReference type="GO" id="GO:0032865">
    <property type="term" value="C:ERMES complex"/>
    <property type="evidence" value="ECO:0007669"/>
    <property type="project" value="UniProtKB-UniRule"/>
</dbReference>
<evidence type="ECO:0000256" key="1">
    <source>
        <dbReference type="ARBA" id="ARBA00022452"/>
    </source>
</evidence>
<keyword evidence="2 6" id="KW-0812">Transmembrane</keyword>
<evidence type="ECO:0000256" key="6">
    <source>
        <dbReference type="HAMAP-Rule" id="MF_03102"/>
    </source>
</evidence>
<keyword evidence="8" id="KW-1185">Reference proteome</keyword>
<dbReference type="GO" id="GO:0001401">
    <property type="term" value="C:SAM complex"/>
    <property type="evidence" value="ECO:0007669"/>
    <property type="project" value="TreeGrafter"/>
</dbReference>